<gene>
    <name evidence="2" type="ORF">PC118_g657</name>
</gene>
<proteinExistence type="predicted"/>
<dbReference type="Proteomes" id="UP000697107">
    <property type="component" value="Unassembled WGS sequence"/>
</dbReference>
<accession>A0A8T1GQM7</accession>
<evidence type="ECO:0000256" key="1">
    <source>
        <dbReference type="SAM" id="MobiDB-lite"/>
    </source>
</evidence>
<name>A0A8T1GQM7_9STRA</name>
<comment type="caution">
    <text evidence="2">The sequence shown here is derived from an EMBL/GenBank/DDBJ whole genome shotgun (WGS) entry which is preliminary data.</text>
</comment>
<feature type="region of interest" description="Disordered" evidence="1">
    <location>
        <begin position="55"/>
        <end position="78"/>
    </location>
</feature>
<sequence length="107" mass="11636">MVLEDVEDSASVASSSLGSEALLNEFGAYSGWPLIMGALLKHENRLSVLNFSVQRPSSSAGKTRKSKEELSFTAASDDSRVRDHTANHTFNRVIQVVMHCILRSGGK</sequence>
<reference evidence="2" key="1">
    <citation type="submission" date="2018-10" db="EMBL/GenBank/DDBJ databases">
        <title>Effector identification in a new, highly contiguous assembly of the strawberry crown rot pathogen Phytophthora cactorum.</title>
        <authorList>
            <person name="Armitage A.D."/>
            <person name="Nellist C.F."/>
            <person name="Bates H."/>
            <person name="Vickerstaff R.J."/>
            <person name="Harrison R.J."/>
        </authorList>
    </citation>
    <scope>NUCLEOTIDE SEQUENCE</scope>
    <source>
        <strain evidence="2">P415</strain>
    </source>
</reference>
<dbReference type="AlphaFoldDB" id="A0A8T1GQM7"/>
<organism evidence="2 3">
    <name type="scientific">Phytophthora cactorum</name>
    <dbReference type="NCBI Taxonomy" id="29920"/>
    <lineage>
        <taxon>Eukaryota</taxon>
        <taxon>Sar</taxon>
        <taxon>Stramenopiles</taxon>
        <taxon>Oomycota</taxon>
        <taxon>Peronosporomycetes</taxon>
        <taxon>Peronosporales</taxon>
        <taxon>Peronosporaceae</taxon>
        <taxon>Phytophthora</taxon>
    </lineage>
</organism>
<dbReference type="EMBL" id="RCML01000007">
    <property type="protein sequence ID" value="KAG2999707.1"/>
    <property type="molecule type" value="Genomic_DNA"/>
</dbReference>
<evidence type="ECO:0000313" key="3">
    <source>
        <dbReference type="Proteomes" id="UP000697107"/>
    </source>
</evidence>
<protein>
    <submittedName>
        <fullName evidence="2">Uncharacterized protein</fullName>
    </submittedName>
</protein>
<evidence type="ECO:0000313" key="2">
    <source>
        <dbReference type="EMBL" id="KAG2999707.1"/>
    </source>
</evidence>